<feature type="coiled-coil region" evidence="2">
    <location>
        <begin position="399"/>
        <end position="429"/>
    </location>
</feature>
<evidence type="ECO:0000313" key="3">
    <source>
        <dbReference type="EMBL" id="KAH1184832.1"/>
    </source>
</evidence>
<evidence type="ECO:0000256" key="1">
    <source>
        <dbReference type="ARBA" id="ARBA00023054"/>
    </source>
</evidence>
<evidence type="ECO:0000256" key="2">
    <source>
        <dbReference type="SAM" id="Coils"/>
    </source>
</evidence>
<evidence type="ECO:0008006" key="5">
    <source>
        <dbReference type="Google" id="ProtNLM"/>
    </source>
</evidence>
<dbReference type="PANTHER" id="PTHR21549:SF1">
    <property type="entry name" value="COILED-COIL DOMAIN-CONTAINING PROTEIN 148"/>
    <property type="match status" value="1"/>
</dbReference>
<keyword evidence="4" id="KW-1185">Reference proteome</keyword>
<feature type="coiled-coil region" evidence="2">
    <location>
        <begin position="181"/>
        <end position="208"/>
    </location>
</feature>
<dbReference type="Proteomes" id="UP000827986">
    <property type="component" value="Unassembled WGS sequence"/>
</dbReference>
<organism evidence="3 4">
    <name type="scientific">Mauremys mutica</name>
    <name type="common">yellowpond turtle</name>
    <dbReference type="NCBI Taxonomy" id="74926"/>
    <lineage>
        <taxon>Eukaryota</taxon>
        <taxon>Metazoa</taxon>
        <taxon>Chordata</taxon>
        <taxon>Craniata</taxon>
        <taxon>Vertebrata</taxon>
        <taxon>Euteleostomi</taxon>
        <taxon>Archelosauria</taxon>
        <taxon>Testudinata</taxon>
        <taxon>Testudines</taxon>
        <taxon>Cryptodira</taxon>
        <taxon>Durocryptodira</taxon>
        <taxon>Testudinoidea</taxon>
        <taxon>Geoemydidae</taxon>
        <taxon>Geoemydinae</taxon>
        <taxon>Mauremys</taxon>
    </lineage>
</organism>
<evidence type="ECO:0000313" key="4">
    <source>
        <dbReference type="Proteomes" id="UP000827986"/>
    </source>
</evidence>
<proteinExistence type="predicted"/>
<dbReference type="InterPro" id="IPR039902">
    <property type="entry name" value="CCDC148/CCDC112"/>
</dbReference>
<feature type="coiled-coil region" evidence="2">
    <location>
        <begin position="462"/>
        <end position="501"/>
    </location>
</feature>
<protein>
    <recommendedName>
        <fullName evidence="5">Coiled-coil domain-containing protein 148</fullName>
    </recommendedName>
</protein>
<name>A0A9D3XS48_9SAUR</name>
<dbReference type="PANTHER" id="PTHR21549">
    <property type="entry name" value="MUTATED IN BLADDER CANCER 1"/>
    <property type="match status" value="1"/>
</dbReference>
<dbReference type="EMBL" id="JAHDVG010000464">
    <property type="protein sequence ID" value="KAH1184832.1"/>
    <property type="molecule type" value="Genomic_DNA"/>
</dbReference>
<reference evidence="3" key="1">
    <citation type="submission" date="2021-09" db="EMBL/GenBank/DDBJ databases">
        <title>The genome of Mauremys mutica provides insights into the evolution of semi-aquatic lifestyle.</title>
        <authorList>
            <person name="Gong S."/>
            <person name="Gao Y."/>
        </authorList>
    </citation>
    <scope>NUCLEOTIDE SEQUENCE</scope>
    <source>
        <strain evidence="3">MM-2020</strain>
        <tissue evidence="3">Muscle</tissue>
    </source>
</reference>
<keyword evidence="1 2" id="KW-0175">Coiled coil</keyword>
<accession>A0A9D3XS48</accession>
<gene>
    <name evidence="3" type="ORF">KIL84_012773</name>
</gene>
<sequence length="607" mass="72447">MSGRDLRTFITTHRTSDIDNLVVRMKNGLFSQKYKPVDYKQLHALTEEKRKASANIQLKVKRVEQVSKINKEQMLLKQHHQIWWQEHKRLSENRHKVEAEMQTFLDEGSLECEFLLDMWDLAHKLSKERDTYQTDTVDPIWQLREDLKYRLSEMQCYSSQKSCMEYEFLPIKVLEQVDFVKEQQKTILELLNQEKLALEQELEDCKGKVLIYSFEEKTGLFHKVPIQLLALECPYPDLKSSILNEFHKFADEYWSKLQEIDQQLKVISRNVGWSEDDHWVYQTVINQYPSDLQSRRTLYLDMLQRHLPHKSRHDLVAHEKAWDQYHFARNQHKALILNWAQARKTFLLKAVMTIAEACAAHETEVMLANNRRKQQEICADLKGKVLQWRAHQEETARLEAAIAARRKEKEDEKEKIQKEKEMIQRAEEKEKVRIYWAEKQRKWQEMEEKDLQRLAELKKLMIEQANKDKERVKFRQELLEKRLMERKELSLQEAHEKEERERRLEALRQQVAIVAEIDPARMMADTVASKAKMGIGTEEEEEGVLQRPLFTLHTYNEQQIISDPRVRVELALREAGLHKTLYAKEILPKIPPLKLPRRDMESTVFKM</sequence>
<dbReference type="AlphaFoldDB" id="A0A9D3XS48"/>
<comment type="caution">
    <text evidence="3">The sequence shown here is derived from an EMBL/GenBank/DDBJ whole genome shotgun (WGS) entry which is preliminary data.</text>
</comment>